<dbReference type="PANTHER" id="PTHR33112">
    <property type="entry name" value="DOMAIN PROTEIN, PUTATIVE-RELATED"/>
    <property type="match status" value="1"/>
</dbReference>
<evidence type="ECO:0000259" key="1">
    <source>
        <dbReference type="Pfam" id="PF06985"/>
    </source>
</evidence>
<dbReference type="OrthoDB" id="3486565at2759"/>
<dbReference type="RefSeq" id="XP_033605780.1">
    <property type="nucleotide sequence ID" value="XM_033746350.1"/>
</dbReference>
<keyword evidence="3" id="KW-1185">Reference proteome</keyword>
<feature type="domain" description="Heterokaryon incompatibility" evidence="1">
    <location>
        <begin position="117"/>
        <end position="274"/>
    </location>
</feature>
<dbReference type="Proteomes" id="UP000799437">
    <property type="component" value="Unassembled WGS sequence"/>
</dbReference>
<dbReference type="EMBL" id="ML996565">
    <property type="protein sequence ID" value="KAF2763329.1"/>
    <property type="molecule type" value="Genomic_DNA"/>
</dbReference>
<protein>
    <submittedName>
        <fullName evidence="2">HET-domain-containing protein</fullName>
    </submittedName>
</protein>
<gene>
    <name evidence="2" type="ORF">EJ05DRAFT_496154</name>
</gene>
<evidence type="ECO:0000313" key="3">
    <source>
        <dbReference type="Proteomes" id="UP000799437"/>
    </source>
</evidence>
<evidence type="ECO:0000313" key="2">
    <source>
        <dbReference type="EMBL" id="KAF2763329.1"/>
    </source>
</evidence>
<dbReference type="PANTHER" id="PTHR33112:SF16">
    <property type="entry name" value="HETEROKARYON INCOMPATIBILITY DOMAIN-CONTAINING PROTEIN"/>
    <property type="match status" value="1"/>
</dbReference>
<dbReference type="Pfam" id="PF06985">
    <property type="entry name" value="HET"/>
    <property type="match status" value="1"/>
</dbReference>
<organism evidence="2 3">
    <name type="scientific">Pseudovirgaria hyperparasitica</name>
    <dbReference type="NCBI Taxonomy" id="470096"/>
    <lineage>
        <taxon>Eukaryota</taxon>
        <taxon>Fungi</taxon>
        <taxon>Dikarya</taxon>
        <taxon>Ascomycota</taxon>
        <taxon>Pezizomycotina</taxon>
        <taxon>Dothideomycetes</taxon>
        <taxon>Dothideomycetes incertae sedis</taxon>
        <taxon>Acrospermales</taxon>
        <taxon>Acrospermaceae</taxon>
        <taxon>Pseudovirgaria</taxon>
    </lineage>
</organism>
<dbReference type="GeneID" id="54487404"/>
<reference evidence="2" key="1">
    <citation type="journal article" date="2020" name="Stud. Mycol.">
        <title>101 Dothideomycetes genomes: a test case for predicting lifestyles and emergence of pathogens.</title>
        <authorList>
            <person name="Haridas S."/>
            <person name="Albert R."/>
            <person name="Binder M."/>
            <person name="Bloem J."/>
            <person name="Labutti K."/>
            <person name="Salamov A."/>
            <person name="Andreopoulos B."/>
            <person name="Baker S."/>
            <person name="Barry K."/>
            <person name="Bills G."/>
            <person name="Bluhm B."/>
            <person name="Cannon C."/>
            <person name="Castanera R."/>
            <person name="Culley D."/>
            <person name="Daum C."/>
            <person name="Ezra D."/>
            <person name="Gonzalez J."/>
            <person name="Henrissat B."/>
            <person name="Kuo A."/>
            <person name="Liang C."/>
            <person name="Lipzen A."/>
            <person name="Lutzoni F."/>
            <person name="Magnuson J."/>
            <person name="Mondo S."/>
            <person name="Nolan M."/>
            <person name="Ohm R."/>
            <person name="Pangilinan J."/>
            <person name="Park H.-J."/>
            <person name="Ramirez L."/>
            <person name="Alfaro M."/>
            <person name="Sun H."/>
            <person name="Tritt A."/>
            <person name="Yoshinaga Y."/>
            <person name="Zwiers L.-H."/>
            <person name="Turgeon B."/>
            <person name="Goodwin S."/>
            <person name="Spatafora J."/>
            <person name="Crous P."/>
            <person name="Grigoriev I."/>
        </authorList>
    </citation>
    <scope>NUCLEOTIDE SEQUENCE</scope>
    <source>
        <strain evidence="2">CBS 121739</strain>
    </source>
</reference>
<dbReference type="InterPro" id="IPR010730">
    <property type="entry name" value="HET"/>
</dbReference>
<accession>A0A6A6WMT0</accession>
<sequence length="582" mass="65481">MADYAVSDYNGDSGCIFLREGVGSSSDIPTNTFAIQFFYPPTSQPCPWDFVKPGREIADARQDIAQDLVGGWMSKCVNEHTTCHRPVSSLPTRVIDVGKTSEDKVSLHISSGCMGQYAALSHCWGTHMPLQTTRKNLEEHCSSIAMTRLPQTFRDSVELCRMLNIRFLWIDSLCIIQDDPDDWEAEVSRMGKVYYDAHLVLAASQAKDSSGGLFNKLGESVHQSMHVGTVHDSSGAESKIHVNVTPIGNNIMLHWHSMALLNSPLACRAWALQEHILASKIVHFTRTEIYWECSSTVACECMIMDHSQAESECIRRERIFRPHSTKEEYLEGPFSHSIPESSSLLWLELLSKYFSRHTTYESDRLPAIAGLASYLKSHGASEYIGGLWKKDLARSLLWTAIPTVRRDPRRVNGSPTWSPFCADLSKNTQKQTTISFGWSGGHDIYPFELKYFIHDIDVHCTPSRPDPFGRISSGMLRLRGKTLPIRSLDHGDRVTFARLGHNDTSMVVYWDVDPHEVDKDRLYFLLVAQRTDRPETRGLLLQSCIGEELTYQRVAIACQNPDGAEEMAAAFDGVNETELTII</sequence>
<dbReference type="AlphaFoldDB" id="A0A6A6WMT0"/>
<proteinExistence type="predicted"/>
<name>A0A6A6WMT0_9PEZI</name>